<sequence length="276" mass="31731">MKRFVKLLNFELSRFMKIYLVLAAFTAIVQITGVIVKAKQYLGKANEAMTTEGLSQAQFLDRNPPMSFLNVTQTLWFVGPIAICAAALIFYIFMIWYRDWFGKNTFIYRLLMLPTTRMNIYLSKASSIVLMTLGLISFELILLPLEMGILKWMLPVDFWEYMSVNQILNWNVLTILIPHTFTEFILYYGAGFMAVSVLFTAVLFERSFRWKGIAAGIIYALLSLAVMLSPFLVKVFADHYYLYPLETIWLEIGLGLVVTAGSLWTGYYLLTKKITV</sequence>
<accession>A0ABW2UU71</accession>
<keyword evidence="1" id="KW-1133">Transmembrane helix</keyword>
<feature type="transmembrane region" description="Helical" evidence="1">
    <location>
        <begin position="118"/>
        <end position="143"/>
    </location>
</feature>
<organism evidence="2 3">
    <name type="scientific">Lentibacillus kimchii</name>
    <dbReference type="NCBI Taxonomy" id="1542911"/>
    <lineage>
        <taxon>Bacteria</taxon>
        <taxon>Bacillati</taxon>
        <taxon>Bacillota</taxon>
        <taxon>Bacilli</taxon>
        <taxon>Bacillales</taxon>
        <taxon>Bacillaceae</taxon>
        <taxon>Lentibacillus</taxon>
    </lineage>
</organism>
<keyword evidence="1" id="KW-0812">Transmembrane</keyword>
<keyword evidence="3" id="KW-1185">Reference proteome</keyword>
<name>A0ABW2UU71_9BACI</name>
<evidence type="ECO:0000313" key="3">
    <source>
        <dbReference type="Proteomes" id="UP001596620"/>
    </source>
</evidence>
<dbReference type="EMBL" id="JBHTGR010000010">
    <property type="protein sequence ID" value="MFC7746820.1"/>
    <property type="molecule type" value="Genomic_DNA"/>
</dbReference>
<dbReference type="RefSeq" id="WP_382358328.1">
    <property type="nucleotide sequence ID" value="NZ_JBHTGR010000010.1"/>
</dbReference>
<evidence type="ECO:0008006" key="4">
    <source>
        <dbReference type="Google" id="ProtNLM"/>
    </source>
</evidence>
<feature type="transmembrane region" description="Helical" evidence="1">
    <location>
        <begin position="216"/>
        <end position="236"/>
    </location>
</feature>
<feature type="transmembrane region" description="Helical" evidence="1">
    <location>
        <begin position="75"/>
        <end position="97"/>
    </location>
</feature>
<keyword evidence="1" id="KW-0472">Membrane</keyword>
<feature type="transmembrane region" description="Helical" evidence="1">
    <location>
        <begin position="185"/>
        <end position="204"/>
    </location>
</feature>
<comment type="caution">
    <text evidence="2">The sequence shown here is derived from an EMBL/GenBank/DDBJ whole genome shotgun (WGS) entry which is preliminary data.</text>
</comment>
<reference evidence="3" key="1">
    <citation type="journal article" date="2019" name="Int. J. Syst. Evol. Microbiol.">
        <title>The Global Catalogue of Microorganisms (GCM) 10K type strain sequencing project: providing services to taxonomists for standard genome sequencing and annotation.</title>
        <authorList>
            <consortium name="The Broad Institute Genomics Platform"/>
            <consortium name="The Broad Institute Genome Sequencing Center for Infectious Disease"/>
            <person name="Wu L."/>
            <person name="Ma J."/>
        </authorList>
    </citation>
    <scope>NUCLEOTIDE SEQUENCE [LARGE SCALE GENOMIC DNA]</scope>
    <source>
        <strain evidence="3">JCM 30234</strain>
    </source>
</reference>
<protein>
    <recommendedName>
        <fullName evidence="4">ABC-2 family transporter protein</fullName>
    </recommendedName>
</protein>
<feature type="transmembrane region" description="Helical" evidence="1">
    <location>
        <begin position="248"/>
        <end position="270"/>
    </location>
</feature>
<evidence type="ECO:0000256" key="1">
    <source>
        <dbReference type="SAM" id="Phobius"/>
    </source>
</evidence>
<gene>
    <name evidence="2" type="ORF">ACFQU8_06170</name>
</gene>
<dbReference type="Proteomes" id="UP001596620">
    <property type="component" value="Unassembled WGS sequence"/>
</dbReference>
<evidence type="ECO:0000313" key="2">
    <source>
        <dbReference type="EMBL" id="MFC7746820.1"/>
    </source>
</evidence>
<proteinExistence type="predicted"/>